<sequence>MNTTKQSTRDRQWTRTRQAELAYQVVFSAVFLIGIYFRPSSAVFWLFSAAVMLGGFAIWIWQYRALDELGKARFAFSWMVSGMVFSSGVALVLMWAIYDALKRDHTLENVPSLPFWPMYIVLCVGLLTMWLTNLYLRGRDGRGG</sequence>
<feature type="transmembrane region" description="Helical" evidence="1">
    <location>
        <begin position="43"/>
        <end position="63"/>
    </location>
</feature>
<keyword evidence="1" id="KW-0472">Membrane</keyword>
<feature type="transmembrane region" description="Helical" evidence="1">
    <location>
        <begin position="75"/>
        <end position="98"/>
    </location>
</feature>
<feature type="transmembrane region" description="Helical" evidence="1">
    <location>
        <begin position="21"/>
        <end position="37"/>
    </location>
</feature>
<keyword evidence="1" id="KW-0812">Transmembrane</keyword>
<keyword evidence="1" id="KW-1133">Transmembrane helix</keyword>
<accession>H8H337</accession>
<protein>
    <recommendedName>
        <fullName evidence="4">Transmembrane protein</fullName>
    </recommendedName>
</protein>
<dbReference type="OrthoDB" id="71655at2"/>
<dbReference type="SUPFAM" id="SSF103473">
    <property type="entry name" value="MFS general substrate transporter"/>
    <property type="match status" value="1"/>
</dbReference>
<keyword evidence="2" id="KW-0614">Plasmid</keyword>
<gene>
    <name evidence="2" type="ordered locus">DGo_PC0142</name>
</gene>
<organism evidence="2 3">
    <name type="scientific">Deinococcus gobiensis (strain DSM 21396 / JCM 16679 / CGMCC 1.7299 / I-0)</name>
    <dbReference type="NCBI Taxonomy" id="745776"/>
    <lineage>
        <taxon>Bacteria</taxon>
        <taxon>Thermotogati</taxon>
        <taxon>Deinococcota</taxon>
        <taxon>Deinococci</taxon>
        <taxon>Deinococcales</taxon>
        <taxon>Deinococcaceae</taxon>
        <taxon>Deinococcus</taxon>
    </lineage>
</organism>
<evidence type="ECO:0008006" key="4">
    <source>
        <dbReference type="Google" id="ProtNLM"/>
    </source>
</evidence>
<dbReference type="Proteomes" id="UP000007575">
    <property type="component" value="Plasmid P3"/>
</dbReference>
<evidence type="ECO:0000313" key="2">
    <source>
        <dbReference type="EMBL" id="AFD27934.1"/>
    </source>
</evidence>
<dbReference type="InterPro" id="IPR036259">
    <property type="entry name" value="MFS_trans_sf"/>
</dbReference>
<dbReference type="HOGENOM" id="CLU_1737553_0_0_0"/>
<evidence type="ECO:0000256" key="1">
    <source>
        <dbReference type="SAM" id="Phobius"/>
    </source>
</evidence>
<dbReference type="KEGG" id="dgo:DGo_PC0142"/>
<geneLocation type="plasmid" evidence="2 3">
    <name>P3</name>
</geneLocation>
<dbReference type="PATRIC" id="fig|745776.4.peg.3906"/>
<proteinExistence type="predicted"/>
<evidence type="ECO:0000313" key="3">
    <source>
        <dbReference type="Proteomes" id="UP000007575"/>
    </source>
</evidence>
<keyword evidence="3" id="KW-1185">Reference proteome</keyword>
<dbReference type="AlphaFoldDB" id="H8H337"/>
<reference evidence="2 3" key="1">
    <citation type="journal article" date="2012" name="PLoS ONE">
        <title>Genome sequence and transcriptome analysis of the radioresistant bacterium Deinococcus gobiensis: insights into the extreme environmental adaptations.</title>
        <authorList>
            <person name="Yuan M."/>
            <person name="Chen M."/>
            <person name="Zhang W."/>
            <person name="Lu W."/>
            <person name="Wang J."/>
            <person name="Yang M."/>
            <person name="Zhao P."/>
            <person name="Tang R."/>
            <person name="Li X."/>
            <person name="Hao Y."/>
            <person name="Zhou Z."/>
            <person name="Zhan Y."/>
            <person name="Yu H."/>
            <person name="Teng C."/>
            <person name="Yan Y."/>
            <person name="Ping S."/>
            <person name="Wang Y."/>
            <person name="Lin M."/>
        </authorList>
    </citation>
    <scope>NUCLEOTIDE SEQUENCE [LARGE SCALE GENOMIC DNA]</scope>
    <source>
        <strain evidence="3">DSM 21396 / JCM 16679 / CGMCC 1.7299 / I-0</strain>
        <plasmid evidence="2">P3</plasmid>
    </source>
</reference>
<name>H8H337_DEIGI</name>
<feature type="transmembrane region" description="Helical" evidence="1">
    <location>
        <begin position="118"/>
        <end position="136"/>
    </location>
</feature>
<dbReference type="RefSeq" id="WP_014682844.1">
    <property type="nucleotide sequence ID" value="NC_017771.1"/>
</dbReference>
<dbReference type="EMBL" id="CP002194">
    <property type="protein sequence ID" value="AFD27934.1"/>
    <property type="molecule type" value="Genomic_DNA"/>
</dbReference>